<reference evidence="8 9" key="1">
    <citation type="journal article" date="2018" name="Microbiome">
        <title>Fine metagenomic profile of the Mediterranean stratified and mixed water columns revealed by assembly and recruitment.</title>
        <authorList>
            <person name="Haro-Moreno J.M."/>
            <person name="Lopez-Perez M."/>
            <person name="De La Torre J.R."/>
            <person name="Picazo A."/>
            <person name="Camacho A."/>
            <person name="Rodriguez-Valera F."/>
        </authorList>
    </citation>
    <scope>NUCLEOTIDE SEQUENCE [LARGE SCALE GENOMIC DNA]</scope>
    <source>
        <strain evidence="8">MED-G84</strain>
    </source>
</reference>
<feature type="transmembrane region" description="Helical" evidence="6">
    <location>
        <begin position="43"/>
        <end position="65"/>
    </location>
</feature>
<proteinExistence type="predicted"/>
<dbReference type="PANTHER" id="PTHR36115:SF10">
    <property type="entry name" value="RDD DOMAIN-CONTAINING PROTEIN"/>
    <property type="match status" value="1"/>
</dbReference>
<dbReference type="Pfam" id="PF06271">
    <property type="entry name" value="RDD"/>
    <property type="match status" value="1"/>
</dbReference>
<sequence length="140" mass="15925">MMKKTLYVGPFLRIIAFVYDFFLLLGVWFLVGSIALWLNNGTILNPVIGIALVLISGWAFFAYFWTKSGQTLGMQVWKFKIVNSDSNKDQITLGQTMLRYLVNCGIFALFGMPLFLIYADSRKQAVNDILSKTHLEKINS</sequence>
<evidence type="ECO:0000256" key="3">
    <source>
        <dbReference type="ARBA" id="ARBA00022692"/>
    </source>
</evidence>
<comment type="caution">
    <text evidence="8">The sequence shown here is derived from an EMBL/GenBank/DDBJ whole genome shotgun (WGS) entry which is preliminary data.</text>
</comment>
<gene>
    <name evidence="8" type="ORF">DBW98_00690</name>
</gene>
<evidence type="ECO:0000256" key="2">
    <source>
        <dbReference type="ARBA" id="ARBA00022475"/>
    </source>
</evidence>
<feature type="domain" description="RDD" evidence="7">
    <location>
        <begin position="7"/>
        <end position="131"/>
    </location>
</feature>
<dbReference type="EMBL" id="QOPC01000002">
    <property type="protein sequence ID" value="RCL39557.1"/>
    <property type="molecule type" value="Genomic_DNA"/>
</dbReference>
<feature type="transmembrane region" description="Helical" evidence="6">
    <location>
        <begin position="12"/>
        <end position="37"/>
    </location>
</feature>
<keyword evidence="5 6" id="KW-0472">Membrane</keyword>
<accession>A0A368BRS8</accession>
<dbReference type="InterPro" id="IPR010432">
    <property type="entry name" value="RDD"/>
</dbReference>
<evidence type="ECO:0000256" key="4">
    <source>
        <dbReference type="ARBA" id="ARBA00022989"/>
    </source>
</evidence>
<feature type="transmembrane region" description="Helical" evidence="6">
    <location>
        <begin position="100"/>
        <end position="119"/>
    </location>
</feature>
<evidence type="ECO:0000313" key="9">
    <source>
        <dbReference type="Proteomes" id="UP000253032"/>
    </source>
</evidence>
<dbReference type="PANTHER" id="PTHR36115">
    <property type="entry name" value="PROLINE-RICH ANTIGEN HOMOLOG-RELATED"/>
    <property type="match status" value="1"/>
</dbReference>
<name>A0A368BRS8_9GAMM</name>
<evidence type="ECO:0000256" key="6">
    <source>
        <dbReference type="SAM" id="Phobius"/>
    </source>
</evidence>
<keyword evidence="4 6" id="KW-1133">Transmembrane helix</keyword>
<evidence type="ECO:0000313" key="8">
    <source>
        <dbReference type="EMBL" id="RCL39557.1"/>
    </source>
</evidence>
<protein>
    <submittedName>
        <fullName evidence="8">RDD family protein</fullName>
    </submittedName>
</protein>
<comment type="subcellular location">
    <subcellularLocation>
        <location evidence="1">Cell membrane</location>
        <topology evidence="1">Multi-pass membrane protein</topology>
    </subcellularLocation>
</comment>
<evidence type="ECO:0000259" key="7">
    <source>
        <dbReference type="Pfam" id="PF06271"/>
    </source>
</evidence>
<evidence type="ECO:0000256" key="5">
    <source>
        <dbReference type="ARBA" id="ARBA00023136"/>
    </source>
</evidence>
<dbReference type="InterPro" id="IPR051791">
    <property type="entry name" value="Pra-immunoreactive"/>
</dbReference>
<evidence type="ECO:0000256" key="1">
    <source>
        <dbReference type="ARBA" id="ARBA00004651"/>
    </source>
</evidence>
<keyword evidence="2" id="KW-1003">Cell membrane</keyword>
<dbReference type="Proteomes" id="UP000253032">
    <property type="component" value="Unassembled WGS sequence"/>
</dbReference>
<dbReference type="GO" id="GO:0005886">
    <property type="term" value="C:plasma membrane"/>
    <property type="evidence" value="ECO:0007669"/>
    <property type="project" value="UniProtKB-SubCell"/>
</dbReference>
<dbReference type="AlphaFoldDB" id="A0A368BRS8"/>
<organism evidence="8 9">
    <name type="scientific">SAR86 cluster bacterium</name>
    <dbReference type="NCBI Taxonomy" id="2030880"/>
    <lineage>
        <taxon>Bacteria</taxon>
        <taxon>Pseudomonadati</taxon>
        <taxon>Pseudomonadota</taxon>
        <taxon>Gammaproteobacteria</taxon>
        <taxon>SAR86 cluster</taxon>
    </lineage>
</organism>
<keyword evidence="3 6" id="KW-0812">Transmembrane</keyword>